<evidence type="ECO:0000256" key="1">
    <source>
        <dbReference type="SAM" id="Phobius"/>
    </source>
</evidence>
<reference evidence="3" key="1">
    <citation type="journal article" date="2019" name="Int. J. Syst. Evol. Microbiol.">
        <title>The Global Catalogue of Microorganisms (GCM) 10K type strain sequencing project: providing services to taxonomists for standard genome sequencing and annotation.</title>
        <authorList>
            <consortium name="The Broad Institute Genomics Platform"/>
            <consortium name="The Broad Institute Genome Sequencing Center for Infectious Disease"/>
            <person name="Wu L."/>
            <person name="Ma J."/>
        </authorList>
    </citation>
    <scope>NUCLEOTIDE SEQUENCE [LARGE SCALE GENOMIC DNA]</scope>
    <source>
        <strain evidence="3">CCUG 63682</strain>
    </source>
</reference>
<comment type="caution">
    <text evidence="2">The sequence shown here is derived from an EMBL/GenBank/DDBJ whole genome shotgun (WGS) entry which is preliminary data.</text>
</comment>
<accession>A0ABV9N1V7</accession>
<proteinExistence type="predicted"/>
<dbReference type="EMBL" id="JBHSGP010000008">
    <property type="protein sequence ID" value="MFC4721765.1"/>
    <property type="molecule type" value="Genomic_DNA"/>
</dbReference>
<feature type="transmembrane region" description="Helical" evidence="1">
    <location>
        <begin position="12"/>
        <end position="32"/>
    </location>
</feature>
<evidence type="ECO:0000313" key="2">
    <source>
        <dbReference type="EMBL" id="MFC4721765.1"/>
    </source>
</evidence>
<dbReference type="Proteomes" id="UP001595953">
    <property type="component" value="Unassembled WGS sequence"/>
</dbReference>
<keyword evidence="1" id="KW-1133">Transmembrane helix</keyword>
<dbReference type="RefSeq" id="WP_387961699.1">
    <property type="nucleotide sequence ID" value="NZ_JBHSGP010000008.1"/>
</dbReference>
<keyword evidence="3" id="KW-1185">Reference proteome</keyword>
<feature type="transmembrane region" description="Helical" evidence="1">
    <location>
        <begin position="79"/>
        <end position="100"/>
    </location>
</feature>
<keyword evidence="1" id="KW-0472">Membrane</keyword>
<sequence>MKTQTKRIYQIILTMVFILIGLTIITVVLTFLSMGDDVNNKQVEFNRIVNFIVGFPIGLFKDGFPLIQSNTDFWTLKNLTLLFLNTLIQAIGIIFIGMFIKKKLTNK</sequence>
<protein>
    <submittedName>
        <fullName evidence="2">Uncharacterized protein</fullName>
    </submittedName>
</protein>
<gene>
    <name evidence="2" type="ORF">ACFO5O_05510</name>
</gene>
<keyword evidence="1" id="KW-0812">Transmembrane</keyword>
<organism evidence="2 3">
    <name type="scientific">Geojedonia litorea</name>
    <dbReference type="NCBI Taxonomy" id="1268269"/>
    <lineage>
        <taxon>Bacteria</taxon>
        <taxon>Pseudomonadati</taxon>
        <taxon>Bacteroidota</taxon>
        <taxon>Flavobacteriia</taxon>
        <taxon>Flavobacteriales</taxon>
        <taxon>Flavobacteriaceae</taxon>
        <taxon>Geojedonia</taxon>
    </lineage>
</organism>
<name>A0ABV9N1V7_9FLAO</name>
<evidence type="ECO:0000313" key="3">
    <source>
        <dbReference type="Proteomes" id="UP001595953"/>
    </source>
</evidence>